<evidence type="ECO:0000313" key="4">
    <source>
        <dbReference type="Proteomes" id="UP000050795"/>
    </source>
</evidence>
<keyword evidence="2" id="KW-1133">Transmembrane helix</keyword>
<feature type="chain" id="PRO_5041696822" evidence="3">
    <location>
        <begin position="20"/>
        <end position="533"/>
    </location>
</feature>
<feature type="signal peptide" evidence="3">
    <location>
        <begin position="1"/>
        <end position="19"/>
    </location>
</feature>
<dbReference type="WBParaSite" id="TREG1_81120.1">
    <property type="protein sequence ID" value="TREG1_81120.1"/>
    <property type="gene ID" value="TREG1_81120"/>
</dbReference>
<feature type="region of interest" description="Disordered" evidence="1">
    <location>
        <begin position="502"/>
        <end position="533"/>
    </location>
</feature>
<evidence type="ECO:0000313" key="5">
    <source>
        <dbReference type="WBParaSite" id="TREG1_81120.1"/>
    </source>
</evidence>
<reference evidence="5" key="2">
    <citation type="submission" date="2023-11" db="UniProtKB">
        <authorList>
            <consortium name="WormBaseParasite"/>
        </authorList>
    </citation>
    <scope>IDENTIFICATION</scope>
</reference>
<feature type="transmembrane region" description="Helical" evidence="2">
    <location>
        <begin position="207"/>
        <end position="229"/>
    </location>
</feature>
<feature type="transmembrane region" description="Helical" evidence="2">
    <location>
        <begin position="104"/>
        <end position="127"/>
    </location>
</feature>
<feature type="compositionally biased region" description="Basic residues" evidence="1">
    <location>
        <begin position="524"/>
        <end position="533"/>
    </location>
</feature>
<feature type="region of interest" description="Disordered" evidence="1">
    <location>
        <begin position="161"/>
        <end position="188"/>
    </location>
</feature>
<keyword evidence="2" id="KW-0812">Transmembrane</keyword>
<organism evidence="4 5">
    <name type="scientific">Trichobilharzia regenti</name>
    <name type="common">Nasal bird schistosome</name>
    <dbReference type="NCBI Taxonomy" id="157069"/>
    <lineage>
        <taxon>Eukaryota</taxon>
        <taxon>Metazoa</taxon>
        <taxon>Spiralia</taxon>
        <taxon>Lophotrochozoa</taxon>
        <taxon>Platyhelminthes</taxon>
        <taxon>Trematoda</taxon>
        <taxon>Digenea</taxon>
        <taxon>Strigeidida</taxon>
        <taxon>Schistosomatoidea</taxon>
        <taxon>Schistosomatidae</taxon>
        <taxon>Trichobilharzia</taxon>
    </lineage>
</organism>
<feature type="compositionally biased region" description="Low complexity" evidence="1">
    <location>
        <begin position="161"/>
        <end position="174"/>
    </location>
</feature>
<proteinExistence type="predicted"/>
<accession>A0AA85KET2</accession>
<feature type="compositionally biased region" description="Polar residues" evidence="1">
    <location>
        <begin position="508"/>
        <end position="520"/>
    </location>
</feature>
<keyword evidence="2" id="KW-0472">Membrane</keyword>
<evidence type="ECO:0000256" key="1">
    <source>
        <dbReference type="SAM" id="MobiDB-lite"/>
    </source>
</evidence>
<keyword evidence="4" id="KW-1185">Reference proteome</keyword>
<protein>
    <submittedName>
        <fullName evidence="5">Uncharacterized protein</fullName>
    </submittedName>
</protein>
<keyword evidence="3" id="KW-0732">Signal</keyword>
<evidence type="ECO:0000256" key="2">
    <source>
        <dbReference type="SAM" id="Phobius"/>
    </source>
</evidence>
<dbReference type="AlphaFoldDB" id="A0AA85KET2"/>
<reference evidence="4" key="1">
    <citation type="submission" date="2022-06" db="EMBL/GenBank/DDBJ databases">
        <authorList>
            <person name="Berger JAMES D."/>
            <person name="Berger JAMES D."/>
        </authorList>
    </citation>
    <scope>NUCLEOTIDE SEQUENCE [LARGE SCALE GENOMIC DNA]</scope>
</reference>
<name>A0AA85KET2_TRIRE</name>
<dbReference type="Proteomes" id="UP000050795">
    <property type="component" value="Unassembled WGS sequence"/>
</dbReference>
<evidence type="ECO:0000256" key="3">
    <source>
        <dbReference type="SAM" id="SignalP"/>
    </source>
</evidence>
<sequence>MNVQVVILVVVCGMCLTNGDILEYFKAHNWTSVETMPWLTNDSGLRESEYLFQKANISESFLPRLCVSSFVKAYNLDYMNSSHSILIQGFEIIFVGPPETDPGIYLLLGAHSLIVVWCTCLLTVHFLRLRHKPGLVSRDYDNLSESNKTLQVLERNLSSEIDSYESSSDSSITSYEDDDGGDGDNNGDPLLDTNTYMLNWDELTKSVIRSGAAGLLFSASTFSLFVSLLSESYFAELNYLRKEVSRTTEKLSRVENLRKQCQSVCSHNNNKRFMDYVNSVKVEMSDQKYELESFITRWNNILDAIRTVSLMFAESNDNGIHITTNSASSETIFSSLSDVTEDEQTAILPKDDSKGDIPSDQLVSQEYFVDNEIENCISVEMKSPTEIETTNDAAENRIHSSDGGVANISNEISHDENTEEQQPCSYLHVTKIPTLSSRSSISSETSPNMLTFGSSQIKRHSLSNSGSLLPSPSVVYIHPAECLNRTPLTDQDNSMHHFRVVSSDKQRTPFSNLNNASADAQHSRLPKPKYVNK</sequence>